<feature type="compositionally biased region" description="Acidic residues" evidence="8">
    <location>
        <begin position="206"/>
        <end position="218"/>
    </location>
</feature>
<dbReference type="InParanoid" id="E9GTM7"/>
<dbReference type="GO" id="GO:0005783">
    <property type="term" value="C:endoplasmic reticulum"/>
    <property type="evidence" value="ECO:0007669"/>
    <property type="project" value="UniProtKB-SubCell"/>
</dbReference>
<keyword evidence="7" id="KW-0143">Chaperone</keyword>
<dbReference type="STRING" id="6669.E9GTM7"/>
<organism evidence="10 11">
    <name type="scientific">Daphnia pulex</name>
    <name type="common">Water flea</name>
    <dbReference type="NCBI Taxonomy" id="6669"/>
    <lineage>
        <taxon>Eukaryota</taxon>
        <taxon>Metazoa</taxon>
        <taxon>Ecdysozoa</taxon>
        <taxon>Arthropoda</taxon>
        <taxon>Crustacea</taxon>
        <taxon>Branchiopoda</taxon>
        <taxon>Diplostraca</taxon>
        <taxon>Cladocera</taxon>
        <taxon>Anomopoda</taxon>
        <taxon>Daphniidae</taxon>
        <taxon>Daphnia</taxon>
    </lineage>
</organism>
<evidence type="ECO:0000256" key="4">
    <source>
        <dbReference type="ARBA" id="ARBA00022824"/>
    </source>
</evidence>
<dbReference type="InterPro" id="IPR014756">
    <property type="entry name" value="Ig_E-set"/>
</dbReference>
<dbReference type="eggNOG" id="KOG0721">
    <property type="taxonomic scope" value="Eukaryota"/>
</dbReference>
<evidence type="ECO:0000259" key="9">
    <source>
        <dbReference type="Pfam" id="PF02889"/>
    </source>
</evidence>
<dbReference type="Pfam" id="PF02889">
    <property type="entry name" value="Sec63"/>
    <property type="match status" value="1"/>
</dbReference>
<keyword evidence="4" id="KW-0256">Endoplasmic reticulum</keyword>
<protein>
    <recommendedName>
        <fullName evidence="9">SEC63 domain-containing protein</fullName>
    </recommendedName>
</protein>
<dbReference type="PANTHER" id="PTHR24075">
    <property type="entry name" value="SEC63 DOMAIN-CONTAINING"/>
    <property type="match status" value="1"/>
</dbReference>
<feature type="domain" description="SEC63" evidence="9">
    <location>
        <begin position="94"/>
        <end position="165"/>
    </location>
</feature>
<dbReference type="OrthoDB" id="1734229at2759"/>
<feature type="compositionally biased region" description="Basic and acidic residues" evidence="8">
    <location>
        <begin position="1"/>
        <end position="10"/>
    </location>
</feature>
<dbReference type="GO" id="GO:0016020">
    <property type="term" value="C:membrane"/>
    <property type="evidence" value="ECO:0007669"/>
    <property type="project" value="UniProtKB-SubCell"/>
</dbReference>
<feature type="region of interest" description="Disordered" evidence="8">
    <location>
        <begin position="1"/>
        <end position="65"/>
    </location>
</feature>
<evidence type="ECO:0000256" key="5">
    <source>
        <dbReference type="ARBA" id="ARBA00022989"/>
    </source>
</evidence>
<dbReference type="EMBL" id="GL732564">
    <property type="protein sequence ID" value="EFX77185.1"/>
    <property type="molecule type" value="Genomic_DNA"/>
</dbReference>
<evidence type="ECO:0000256" key="3">
    <source>
        <dbReference type="ARBA" id="ARBA00022692"/>
    </source>
</evidence>
<dbReference type="Proteomes" id="UP000000305">
    <property type="component" value="Unassembled WGS sequence"/>
</dbReference>
<evidence type="ECO:0000313" key="11">
    <source>
        <dbReference type="Proteomes" id="UP000000305"/>
    </source>
</evidence>
<dbReference type="PANTHER" id="PTHR24075:SF0">
    <property type="entry name" value="TRANSLOCATION PROTEIN SEC63 HOMOLOG"/>
    <property type="match status" value="1"/>
</dbReference>
<dbReference type="InterPro" id="IPR035892">
    <property type="entry name" value="C2_domain_sf"/>
</dbReference>
<dbReference type="SUPFAM" id="SSF81296">
    <property type="entry name" value="E set domains"/>
    <property type="match status" value="1"/>
</dbReference>
<feature type="compositionally biased region" description="Acidic residues" evidence="8">
    <location>
        <begin position="25"/>
        <end position="49"/>
    </location>
</feature>
<name>E9GTM7_DAPPU</name>
<evidence type="ECO:0000256" key="7">
    <source>
        <dbReference type="ARBA" id="ARBA00023186"/>
    </source>
</evidence>
<dbReference type="AlphaFoldDB" id="E9GTM7"/>
<sequence>MKKEVEDKKKTAAASSKTAIKAKEEESESCSEVEAEDEVELDESDDGEAEAANSDGSLPEKDDDQLEKLQSDVALRRQRLLGGKRQFSQSVYCPFCPEDKQEYWWAYITDRKQQMLLTAPYHITNLVEHEEIQLKFTAPFKPGFYTFAVCLRSDSYFGFDQMKDIKMDVKEAEEIPTEHPQWDISSDISDDEDEEDKNSGGSESEFATDDDDEESGKD</sequence>
<dbReference type="Gene3D" id="2.60.40.150">
    <property type="entry name" value="C2 domain"/>
    <property type="match status" value="1"/>
</dbReference>
<keyword evidence="6" id="KW-0472">Membrane</keyword>
<reference evidence="10 11" key="1">
    <citation type="journal article" date="2011" name="Science">
        <title>The ecoresponsive genome of Daphnia pulex.</title>
        <authorList>
            <person name="Colbourne J.K."/>
            <person name="Pfrender M.E."/>
            <person name="Gilbert D."/>
            <person name="Thomas W.K."/>
            <person name="Tucker A."/>
            <person name="Oakley T.H."/>
            <person name="Tokishita S."/>
            <person name="Aerts A."/>
            <person name="Arnold G.J."/>
            <person name="Basu M.K."/>
            <person name="Bauer D.J."/>
            <person name="Caceres C.E."/>
            <person name="Carmel L."/>
            <person name="Casola C."/>
            <person name="Choi J.H."/>
            <person name="Detter J.C."/>
            <person name="Dong Q."/>
            <person name="Dusheyko S."/>
            <person name="Eads B.D."/>
            <person name="Frohlich T."/>
            <person name="Geiler-Samerotte K.A."/>
            <person name="Gerlach D."/>
            <person name="Hatcher P."/>
            <person name="Jogdeo S."/>
            <person name="Krijgsveld J."/>
            <person name="Kriventseva E.V."/>
            <person name="Kultz D."/>
            <person name="Laforsch C."/>
            <person name="Lindquist E."/>
            <person name="Lopez J."/>
            <person name="Manak J.R."/>
            <person name="Muller J."/>
            <person name="Pangilinan J."/>
            <person name="Patwardhan R.P."/>
            <person name="Pitluck S."/>
            <person name="Pritham E.J."/>
            <person name="Rechtsteiner A."/>
            <person name="Rho M."/>
            <person name="Rogozin I.B."/>
            <person name="Sakarya O."/>
            <person name="Salamov A."/>
            <person name="Schaack S."/>
            <person name="Shapiro H."/>
            <person name="Shiga Y."/>
            <person name="Skalitzky C."/>
            <person name="Smith Z."/>
            <person name="Souvorov A."/>
            <person name="Sung W."/>
            <person name="Tang Z."/>
            <person name="Tsuchiya D."/>
            <person name="Tu H."/>
            <person name="Vos H."/>
            <person name="Wang M."/>
            <person name="Wolf Y.I."/>
            <person name="Yamagata H."/>
            <person name="Yamada T."/>
            <person name="Ye Y."/>
            <person name="Shaw J.R."/>
            <person name="Andrews J."/>
            <person name="Crease T.J."/>
            <person name="Tang H."/>
            <person name="Lucas S.M."/>
            <person name="Robertson H.M."/>
            <person name="Bork P."/>
            <person name="Koonin E.V."/>
            <person name="Zdobnov E.M."/>
            <person name="Grigoriev I.V."/>
            <person name="Lynch M."/>
            <person name="Boore J.L."/>
        </authorList>
    </citation>
    <scope>NUCLEOTIDE SEQUENCE [LARGE SCALE GENOMIC DNA]</scope>
</reference>
<dbReference type="PhylomeDB" id="E9GTM7"/>
<evidence type="ECO:0000256" key="6">
    <source>
        <dbReference type="ARBA" id="ARBA00023136"/>
    </source>
</evidence>
<proteinExistence type="predicted"/>
<comment type="subcellular location">
    <subcellularLocation>
        <location evidence="2">Endoplasmic reticulum</location>
    </subcellularLocation>
    <subcellularLocation>
        <location evidence="1">Membrane</location>
        <topology evidence="1">Multi-pass membrane protein</topology>
    </subcellularLocation>
</comment>
<evidence type="ECO:0000313" key="10">
    <source>
        <dbReference type="EMBL" id="EFX77185.1"/>
    </source>
</evidence>
<gene>
    <name evidence="10" type="ORF">DAPPUDRAFT_321704</name>
</gene>
<dbReference type="InterPro" id="IPR004179">
    <property type="entry name" value="Sec63-dom"/>
</dbReference>
<keyword evidence="11" id="KW-1185">Reference proteome</keyword>
<feature type="region of interest" description="Disordered" evidence="8">
    <location>
        <begin position="173"/>
        <end position="218"/>
    </location>
</feature>
<dbReference type="HOGENOM" id="CLU_1268041_0_0_1"/>
<evidence type="ECO:0000256" key="1">
    <source>
        <dbReference type="ARBA" id="ARBA00004141"/>
    </source>
</evidence>
<accession>E9GTM7</accession>
<evidence type="ECO:0000256" key="2">
    <source>
        <dbReference type="ARBA" id="ARBA00004240"/>
    </source>
</evidence>
<keyword evidence="5" id="KW-1133">Transmembrane helix</keyword>
<keyword evidence="3" id="KW-0812">Transmembrane</keyword>
<dbReference type="KEGG" id="dpx:DAPPUDRAFT_321704"/>
<evidence type="ECO:0000256" key="8">
    <source>
        <dbReference type="SAM" id="MobiDB-lite"/>
    </source>
</evidence>